<dbReference type="Proteomes" id="UP001228113">
    <property type="component" value="Chromosome"/>
</dbReference>
<dbReference type="RefSeq" id="WP_243330407.1">
    <property type="nucleotide sequence ID" value="NZ_AP027081.1"/>
</dbReference>
<dbReference type="SUPFAM" id="SSF57997">
    <property type="entry name" value="Tropomyosin"/>
    <property type="match status" value="1"/>
</dbReference>
<gene>
    <name evidence="2" type="ORF">METESE_20200</name>
</gene>
<dbReference type="Gene3D" id="1.10.287.1490">
    <property type="match status" value="1"/>
</dbReference>
<dbReference type="KEGG" id="msea:METESE_20200"/>
<feature type="coiled-coil region" evidence="1">
    <location>
        <begin position="31"/>
        <end position="58"/>
    </location>
</feature>
<dbReference type="AlphaFoldDB" id="A0AA48KE76"/>
<evidence type="ECO:0000313" key="3">
    <source>
        <dbReference type="Proteomes" id="UP001228113"/>
    </source>
</evidence>
<sequence>MNELPLLIELQGVHDGLRVIHRDLSDFPPELAALDTELKTLAKKLEEAGKALASAQGQQTTLTANLASAQKLEDQSKAALKETRHKVQFTAAIRELDERQRQKAAVARPLKEAETRAGTLEKAIEEMEARRIQAQAQFDELHRIFLSGHENQVEAERRLLARKEELRQALPAATVTRFDRLIQHRQGRAVVTLEKGNCGGCNTRLRTPLIAQLREEKHIICESCQRIIHDPQRP</sequence>
<dbReference type="EMBL" id="AP027081">
    <property type="protein sequence ID" value="BDU77062.1"/>
    <property type="molecule type" value="Genomic_DNA"/>
</dbReference>
<reference evidence="2" key="1">
    <citation type="journal article" date="2023" name="Int. J. Syst. Evol. Microbiol.">
        <title>Mesoterricola silvestris gen. nov., sp. nov., Mesoterricola sediminis sp. nov., Geothrix oryzae sp. nov., Geothrix edaphica sp. nov., Geothrix rubra sp. nov., and Geothrix limicola sp. nov., six novel members of Acidobacteriota isolated from soils.</title>
        <authorList>
            <person name="Itoh H."/>
            <person name="Sugisawa Y."/>
            <person name="Mise K."/>
            <person name="Xu Z."/>
            <person name="Kuniyasu M."/>
            <person name="Ushijima N."/>
            <person name="Kawano K."/>
            <person name="Kobayashi E."/>
            <person name="Shiratori Y."/>
            <person name="Masuda Y."/>
            <person name="Senoo K."/>
        </authorList>
    </citation>
    <scope>NUCLEOTIDE SEQUENCE</scope>
    <source>
        <strain evidence="2">W786</strain>
    </source>
</reference>
<keyword evidence="3" id="KW-1185">Reference proteome</keyword>
<evidence type="ECO:0000256" key="1">
    <source>
        <dbReference type="SAM" id="Coils"/>
    </source>
</evidence>
<evidence type="ECO:0000313" key="2">
    <source>
        <dbReference type="EMBL" id="BDU77062.1"/>
    </source>
</evidence>
<accession>A0AA48KE76</accession>
<name>A0AA48KE76_9BACT</name>
<feature type="coiled-coil region" evidence="1">
    <location>
        <begin position="110"/>
        <end position="166"/>
    </location>
</feature>
<keyword evidence="1" id="KW-0175">Coiled coil</keyword>
<proteinExistence type="predicted"/>
<evidence type="ECO:0008006" key="4">
    <source>
        <dbReference type="Google" id="ProtNLM"/>
    </source>
</evidence>
<organism evidence="2 3">
    <name type="scientific">Mesoterricola sediminis</name>
    <dbReference type="NCBI Taxonomy" id="2927980"/>
    <lineage>
        <taxon>Bacteria</taxon>
        <taxon>Pseudomonadati</taxon>
        <taxon>Acidobacteriota</taxon>
        <taxon>Holophagae</taxon>
        <taxon>Holophagales</taxon>
        <taxon>Holophagaceae</taxon>
        <taxon>Mesoterricola</taxon>
    </lineage>
</organism>
<protein>
    <recommendedName>
        <fullName evidence="4">C4-type zinc ribbon domain-containing protein</fullName>
    </recommendedName>
</protein>